<name>A0A552J1D7_9CHRO</name>
<proteinExistence type="predicted"/>
<sequence length="63" mass="7578">MSFVSLWFVPRTRPQDRILEYILPTKPGRANGFSIRDNWLLKPKKRANKIHPNRYGNHPTKYR</sequence>
<dbReference type="Proteomes" id="UP000319191">
    <property type="component" value="Unassembled WGS sequence"/>
</dbReference>
<accession>A0A552J1D7</accession>
<gene>
    <name evidence="1" type="ORF">EWV54_08320</name>
</gene>
<dbReference type="EMBL" id="SFAV01000109">
    <property type="protein sequence ID" value="TRU89560.1"/>
    <property type="molecule type" value="Genomic_DNA"/>
</dbReference>
<comment type="caution">
    <text evidence="1">The sequence shown here is derived from an EMBL/GenBank/DDBJ whole genome shotgun (WGS) entry which is preliminary data.</text>
</comment>
<dbReference type="AlphaFoldDB" id="A0A552J1D7"/>
<organism evidence="1 2">
    <name type="scientific">Microcystis novacekii Mn_MB_F_20050700_S1D</name>
    <dbReference type="NCBI Taxonomy" id="2486266"/>
    <lineage>
        <taxon>Bacteria</taxon>
        <taxon>Bacillati</taxon>
        <taxon>Cyanobacteriota</taxon>
        <taxon>Cyanophyceae</taxon>
        <taxon>Oscillatoriophycideae</taxon>
        <taxon>Chroococcales</taxon>
        <taxon>Microcystaceae</taxon>
        <taxon>Microcystis</taxon>
    </lineage>
</organism>
<evidence type="ECO:0000313" key="1">
    <source>
        <dbReference type="EMBL" id="TRU89560.1"/>
    </source>
</evidence>
<evidence type="ECO:0000313" key="2">
    <source>
        <dbReference type="Proteomes" id="UP000319191"/>
    </source>
</evidence>
<protein>
    <submittedName>
        <fullName evidence="1">Uncharacterized protein</fullName>
    </submittedName>
</protein>
<reference evidence="1 2" key="1">
    <citation type="submission" date="2019-01" db="EMBL/GenBank/DDBJ databases">
        <title>Coherence of Microcystis species and biogeography revealed through population genomics.</title>
        <authorList>
            <person name="Perez-Carrascal O.M."/>
            <person name="Terrat Y."/>
            <person name="Giani A."/>
            <person name="Fortin N."/>
            <person name="Tromas N."/>
            <person name="Shapiro B.J."/>
        </authorList>
    </citation>
    <scope>NUCLEOTIDE SEQUENCE [LARGE SCALE GENOMIC DNA]</scope>
    <source>
        <strain evidence="1">Mn_MB_F_20050700_S1D</strain>
    </source>
</reference>